<keyword evidence="2" id="KW-0732">Signal</keyword>
<feature type="coiled-coil region" evidence="1">
    <location>
        <begin position="22"/>
        <end position="49"/>
    </location>
</feature>
<dbReference type="Pfam" id="PF11853">
    <property type="entry name" value="DUF3373"/>
    <property type="match status" value="1"/>
</dbReference>
<dbReference type="OrthoDB" id="6268729at2"/>
<accession>A0A4U1BNG4</accession>
<evidence type="ECO:0000256" key="2">
    <source>
        <dbReference type="SAM" id="SignalP"/>
    </source>
</evidence>
<dbReference type="Proteomes" id="UP000305675">
    <property type="component" value="Unassembled WGS sequence"/>
</dbReference>
<evidence type="ECO:0000256" key="1">
    <source>
        <dbReference type="SAM" id="Coils"/>
    </source>
</evidence>
<dbReference type="AlphaFoldDB" id="A0A4U1BNG4"/>
<sequence length="529" mass="58806">MMKPTALALIISQVLIWPQAMAQDTSSDVDTLKRQLAELMEEVEYLSERVDRPETHAATDRVAITGDFRTKVHSLHYQDVSWGPGMTVQTPDGQRMAMSMFGPGVKPMPKDIDNDLFYTTRLRLNIKAKVWDNVNFTGRLTMFKNWGDSTEVNVFDSWNSFTQDGTSSGHPNGDTLRVERAYFDWKNIGGSHAYLSIGRRPSSYGYPTNLRENELRGGTPSGHLVNFNFDGVTLGYKLGEITGIDGQVLRFCYGQGYESEWGNGEMFGNIETDDTHLGGFNIDLLDDGSNVLQMTLFAAMDVADGFKGTMAMPQELIDIMMPGMQVPSNVNFVTRYQPSTNIGDIYLGGLTFVREEDNGLKWFTSLGWTRTDPNGNVGMFGGMNSDPLYAMNPDGTVDMSPIGSTDNEAHDAWSIYTGIQLPIADNQKLGLEYNYGSKYWTPFTQAQDDPIGSKLATRGHAFEAYYIYEVNPRMFIKVAGLYYDFDYSGSGSPVGAPQNIDEVIDGQAFSMMPVVDTAWDANASITLKF</sequence>
<name>A0A4U1BNG4_9GAMM</name>
<dbReference type="EMBL" id="SWCJ01000005">
    <property type="protein sequence ID" value="TKB55487.1"/>
    <property type="molecule type" value="Genomic_DNA"/>
</dbReference>
<gene>
    <name evidence="3" type="ORF">FCL42_09895</name>
</gene>
<organism evidence="3 4">
    <name type="scientific">Ferrimonas aestuarii</name>
    <dbReference type="NCBI Taxonomy" id="2569539"/>
    <lineage>
        <taxon>Bacteria</taxon>
        <taxon>Pseudomonadati</taxon>
        <taxon>Pseudomonadota</taxon>
        <taxon>Gammaproteobacteria</taxon>
        <taxon>Alteromonadales</taxon>
        <taxon>Ferrimonadaceae</taxon>
        <taxon>Ferrimonas</taxon>
    </lineage>
</organism>
<evidence type="ECO:0000313" key="3">
    <source>
        <dbReference type="EMBL" id="TKB55487.1"/>
    </source>
</evidence>
<feature type="chain" id="PRO_5020309315" evidence="2">
    <location>
        <begin position="23"/>
        <end position="529"/>
    </location>
</feature>
<dbReference type="InterPro" id="IPR021803">
    <property type="entry name" value="DUF3373"/>
</dbReference>
<keyword evidence="1" id="KW-0175">Coiled coil</keyword>
<proteinExistence type="predicted"/>
<keyword evidence="4" id="KW-1185">Reference proteome</keyword>
<reference evidence="3 4" key="1">
    <citation type="submission" date="2019-04" db="EMBL/GenBank/DDBJ databases">
        <authorList>
            <person name="Hwang J.C."/>
        </authorList>
    </citation>
    <scope>NUCLEOTIDE SEQUENCE [LARGE SCALE GENOMIC DNA]</scope>
    <source>
        <strain evidence="3 4">IMCC35002</strain>
    </source>
</reference>
<evidence type="ECO:0000313" key="4">
    <source>
        <dbReference type="Proteomes" id="UP000305675"/>
    </source>
</evidence>
<protein>
    <submittedName>
        <fullName evidence="3">DUF3373 domain-containing protein</fullName>
    </submittedName>
</protein>
<feature type="signal peptide" evidence="2">
    <location>
        <begin position="1"/>
        <end position="22"/>
    </location>
</feature>
<comment type="caution">
    <text evidence="3">The sequence shown here is derived from an EMBL/GenBank/DDBJ whole genome shotgun (WGS) entry which is preliminary data.</text>
</comment>